<dbReference type="AlphaFoldDB" id="A0A2U1SLK4"/>
<feature type="transmembrane region" description="Helical" evidence="1">
    <location>
        <begin position="64"/>
        <end position="83"/>
    </location>
</feature>
<keyword evidence="1" id="KW-0812">Transmembrane</keyword>
<keyword evidence="1" id="KW-0472">Membrane</keyword>
<accession>A0A2U1SLK4</accession>
<gene>
    <name evidence="2" type="ORF">C5689_17915</name>
</gene>
<comment type="caution">
    <text evidence="2">The sequence shown here is derived from an EMBL/GenBank/DDBJ whole genome shotgun (WGS) entry which is preliminary data.</text>
</comment>
<evidence type="ECO:0000313" key="3">
    <source>
        <dbReference type="Proteomes" id="UP000245137"/>
    </source>
</evidence>
<evidence type="ECO:0000313" key="2">
    <source>
        <dbReference type="EMBL" id="PWB92483.1"/>
    </source>
</evidence>
<protein>
    <submittedName>
        <fullName evidence="2">Uncharacterized protein</fullName>
    </submittedName>
</protein>
<name>A0A2U1SLK4_METSR</name>
<dbReference type="Proteomes" id="UP000245137">
    <property type="component" value="Unassembled WGS sequence"/>
</dbReference>
<organism evidence="2 3">
    <name type="scientific">Methylosinus sporium</name>
    <dbReference type="NCBI Taxonomy" id="428"/>
    <lineage>
        <taxon>Bacteria</taxon>
        <taxon>Pseudomonadati</taxon>
        <taxon>Pseudomonadota</taxon>
        <taxon>Alphaproteobacteria</taxon>
        <taxon>Hyphomicrobiales</taxon>
        <taxon>Methylocystaceae</taxon>
        <taxon>Methylosinus</taxon>
    </lineage>
</organism>
<feature type="transmembrane region" description="Helical" evidence="1">
    <location>
        <begin position="40"/>
        <end position="58"/>
    </location>
</feature>
<evidence type="ECO:0000256" key="1">
    <source>
        <dbReference type="SAM" id="Phobius"/>
    </source>
</evidence>
<keyword evidence="3" id="KW-1185">Reference proteome</keyword>
<sequence>MDIPPFDPAIAAGVALSTAVTDAVYVFFNAAVSARRRVAAASWSSIWYLLSAFAVISYTSNWAYVLFAALGAWIGGFLSITALNRVAPPRGALGSERKE</sequence>
<dbReference type="OrthoDB" id="8244057at2"/>
<proteinExistence type="predicted"/>
<reference evidence="2 3" key="1">
    <citation type="journal article" date="2018" name="Appl. Microbiol. Biotechnol.">
        <title>Co-cultivation of the strictly anaerobic methanogen Methanosarcina barkeri with aerobic methanotrophs in an oxygen-limited membrane bioreactor.</title>
        <authorList>
            <person name="In 't Zandt M.H."/>
            <person name="van den Bosch T.J.M."/>
            <person name="Rijkers R."/>
            <person name="van Kessel M.A.H.J."/>
            <person name="Jetten M.S.M."/>
            <person name="Welte C.U."/>
        </authorList>
    </citation>
    <scope>NUCLEOTIDE SEQUENCE [LARGE SCALE GENOMIC DNA]</scope>
    <source>
        <strain evidence="2 3">DSM 17706</strain>
    </source>
</reference>
<dbReference type="EMBL" id="PUIV01000050">
    <property type="protein sequence ID" value="PWB92483.1"/>
    <property type="molecule type" value="Genomic_DNA"/>
</dbReference>
<keyword evidence="1" id="KW-1133">Transmembrane helix</keyword>
<feature type="transmembrane region" description="Helical" evidence="1">
    <location>
        <begin position="6"/>
        <end position="28"/>
    </location>
</feature>
<dbReference type="RefSeq" id="WP_108918602.1">
    <property type="nucleotide sequence ID" value="NZ_BGJY01000046.1"/>
</dbReference>